<evidence type="ECO:0000256" key="3">
    <source>
        <dbReference type="ARBA" id="ARBA00023015"/>
    </source>
</evidence>
<dbReference type="Pfam" id="PF00486">
    <property type="entry name" value="Trans_reg_C"/>
    <property type="match status" value="1"/>
</dbReference>
<keyword evidence="4 7" id="KW-0238">DNA-binding</keyword>
<sequence>MEILKNLKILYIDDEKLIREDAVEYLSFYCENVYEACDGNDGLKKYQEHKPDIIITDIKMPKLNGIEMIKKIRQHDKLTKIIVATAHLETSYLMDAIELGLVKYLVKPIMEDTLLQVLEKCTEDVVKEQSVFNIFGGFAFDILNHTLFCNQEQIPLTKKELLFLELLIKNSNRAVKYDEFSNYVWDGYMSEDALRSIVREIRKKTTKESIKNISGIGYQVNLGK</sequence>
<evidence type="ECO:0000256" key="6">
    <source>
        <dbReference type="PROSITE-ProRule" id="PRU00169"/>
    </source>
</evidence>
<evidence type="ECO:0000256" key="2">
    <source>
        <dbReference type="ARBA" id="ARBA00023012"/>
    </source>
</evidence>
<feature type="domain" description="OmpR/PhoB-type" evidence="9">
    <location>
        <begin position="130"/>
        <end position="222"/>
    </location>
</feature>
<dbReference type="Gene3D" id="3.40.50.2300">
    <property type="match status" value="1"/>
</dbReference>
<dbReference type="Proteomes" id="UP000308901">
    <property type="component" value="Unassembled WGS sequence"/>
</dbReference>
<reference evidence="10 11" key="1">
    <citation type="submission" date="2019-05" db="EMBL/GenBank/DDBJ databases">
        <title>Arcobacter sp. nov., isolated from sea sediment.</title>
        <authorList>
            <person name="Kim W."/>
        </authorList>
    </citation>
    <scope>NUCLEOTIDE SEQUENCE [LARGE SCALE GENOMIC DNA]</scope>
    <source>
        <strain evidence="10 11">CAU 1517</strain>
    </source>
</reference>
<name>A0A5R8Y3X7_9BACT</name>
<dbReference type="Pfam" id="PF00072">
    <property type="entry name" value="Response_reg"/>
    <property type="match status" value="1"/>
</dbReference>
<dbReference type="InterPro" id="IPR039420">
    <property type="entry name" value="WalR-like"/>
</dbReference>
<evidence type="ECO:0000256" key="4">
    <source>
        <dbReference type="ARBA" id="ARBA00023125"/>
    </source>
</evidence>
<keyword evidence="11" id="KW-1185">Reference proteome</keyword>
<dbReference type="GO" id="GO:0000156">
    <property type="term" value="F:phosphorelay response regulator activity"/>
    <property type="evidence" value="ECO:0007669"/>
    <property type="project" value="TreeGrafter"/>
</dbReference>
<accession>A0A5R8Y3X7</accession>
<evidence type="ECO:0000256" key="7">
    <source>
        <dbReference type="PROSITE-ProRule" id="PRU01091"/>
    </source>
</evidence>
<feature type="modified residue" description="4-aspartylphosphate" evidence="6">
    <location>
        <position position="57"/>
    </location>
</feature>
<keyword evidence="2" id="KW-0902">Two-component regulatory system</keyword>
<dbReference type="InterPro" id="IPR011006">
    <property type="entry name" value="CheY-like_superfamily"/>
</dbReference>
<dbReference type="Gene3D" id="1.10.10.10">
    <property type="entry name" value="Winged helix-like DNA-binding domain superfamily/Winged helix DNA-binding domain"/>
    <property type="match status" value="1"/>
</dbReference>
<dbReference type="PANTHER" id="PTHR48111:SF1">
    <property type="entry name" value="TWO-COMPONENT RESPONSE REGULATOR ORR33"/>
    <property type="match status" value="1"/>
</dbReference>
<keyword evidence="5" id="KW-0804">Transcription</keyword>
<dbReference type="InterPro" id="IPR036388">
    <property type="entry name" value="WH-like_DNA-bd_sf"/>
</dbReference>
<dbReference type="PROSITE" id="PS50110">
    <property type="entry name" value="RESPONSE_REGULATORY"/>
    <property type="match status" value="1"/>
</dbReference>
<dbReference type="SUPFAM" id="SSF52172">
    <property type="entry name" value="CheY-like"/>
    <property type="match status" value="1"/>
</dbReference>
<dbReference type="GO" id="GO:0006355">
    <property type="term" value="P:regulation of DNA-templated transcription"/>
    <property type="evidence" value="ECO:0007669"/>
    <property type="project" value="InterPro"/>
</dbReference>
<dbReference type="EMBL" id="VANU01000002">
    <property type="protein sequence ID" value="TLP39571.1"/>
    <property type="molecule type" value="Genomic_DNA"/>
</dbReference>
<organism evidence="10 11">
    <name type="scientific">Arcobacter arenosus</name>
    <dbReference type="NCBI Taxonomy" id="2576037"/>
    <lineage>
        <taxon>Bacteria</taxon>
        <taxon>Pseudomonadati</taxon>
        <taxon>Campylobacterota</taxon>
        <taxon>Epsilonproteobacteria</taxon>
        <taxon>Campylobacterales</taxon>
        <taxon>Arcobacteraceae</taxon>
        <taxon>Arcobacter</taxon>
    </lineage>
</organism>
<dbReference type="SMART" id="SM00862">
    <property type="entry name" value="Trans_reg_C"/>
    <property type="match status" value="1"/>
</dbReference>
<feature type="DNA-binding region" description="OmpR/PhoB-type" evidence="7">
    <location>
        <begin position="130"/>
        <end position="222"/>
    </location>
</feature>
<gene>
    <name evidence="10" type="ORF">FDK22_06810</name>
</gene>
<dbReference type="AlphaFoldDB" id="A0A5R8Y3X7"/>
<keyword evidence="3" id="KW-0805">Transcription regulation</keyword>
<dbReference type="InterPro" id="IPR001867">
    <property type="entry name" value="OmpR/PhoB-type_DNA-bd"/>
</dbReference>
<proteinExistence type="predicted"/>
<evidence type="ECO:0000259" key="8">
    <source>
        <dbReference type="PROSITE" id="PS50110"/>
    </source>
</evidence>
<evidence type="ECO:0000313" key="10">
    <source>
        <dbReference type="EMBL" id="TLP39571.1"/>
    </source>
</evidence>
<dbReference type="SMART" id="SM00448">
    <property type="entry name" value="REC"/>
    <property type="match status" value="1"/>
</dbReference>
<feature type="domain" description="Response regulatory" evidence="8">
    <location>
        <begin position="8"/>
        <end position="122"/>
    </location>
</feature>
<protein>
    <submittedName>
        <fullName evidence="10">Response regulator transcription factor</fullName>
    </submittedName>
</protein>
<dbReference type="RefSeq" id="WP_138152154.1">
    <property type="nucleotide sequence ID" value="NZ_VANU01000002.1"/>
</dbReference>
<dbReference type="CDD" id="cd17536">
    <property type="entry name" value="REC_YesN-like"/>
    <property type="match status" value="1"/>
</dbReference>
<evidence type="ECO:0000259" key="9">
    <source>
        <dbReference type="PROSITE" id="PS51755"/>
    </source>
</evidence>
<evidence type="ECO:0000313" key="11">
    <source>
        <dbReference type="Proteomes" id="UP000308901"/>
    </source>
</evidence>
<dbReference type="PANTHER" id="PTHR48111">
    <property type="entry name" value="REGULATOR OF RPOS"/>
    <property type="match status" value="1"/>
</dbReference>
<dbReference type="GO" id="GO:0032993">
    <property type="term" value="C:protein-DNA complex"/>
    <property type="evidence" value="ECO:0007669"/>
    <property type="project" value="TreeGrafter"/>
</dbReference>
<keyword evidence="1 6" id="KW-0597">Phosphoprotein</keyword>
<evidence type="ECO:0000256" key="5">
    <source>
        <dbReference type="ARBA" id="ARBA00023163"/>
    </source>
</evidence>
<dbReference type="InterPro" id="IPR001789">
    <property type="entry name" value="Sig_transdc_resp-reg_receiver"/>
</dbReference>
<dbReference type="GO" id="GO:0000976">
    <property type="term" value="F:transcription cis-regulatory region binding"/>
    <property type="evidence" value="ECO:0007669"/>
    <property type="project" value="TreeGrafter"/>
</dbReference>
<dbReference type="OrthoDB" id="9788090at2"/>
<dbReference type="PROSITE" id="PS51755">
    <property type="entry name" value="OMPR_PHOB"/>
    <property type="match status" value="1"/>
</dbReference>
<evidence type="ECO:0000256" key="1">
    <source>
        <dbReference type="ARBA" id="ARBA00022553"/>
    </source>
</evidence>
<dbReference type="GO" id="GO:0005829">
    <property type="term" value="C:cytosol"/>
    <property type="evidence" value="ECO:0007669"/>
    <property type="project" value="TreeGrafter"/>
</dbReference>
<comment type="caution">
    <text evidence="10">The sequence shown here is derived from an EMBL/GenBank/DDBJ whole genome shotgun (WGS) entry which is preliminary data.</text>
</comment>